<dbReference type="RefSeq" id="WP_126922363.1">
    <property type="nucleotide sequence ID" value="NZ_ML133691.1"/>
</dbReference>
<proteinExistence type="predicted"/>
<name>A0A3S0T471_9HYPH</name>
<keyword evidence="2" id="KW-1185">Reference proteome</keyword>
<reference evidence="2" key="1">
    <citation type="submission" date="2018-11" db="EMBL/GenBank/DDBJ databases">
        <title>Rhizobium chutanense sp. nov., isolated from root nodules of Phaseolus vulgaris in China.</title>
        <authorList>
            <person name="Huo Y."/>
        </authorList>
    </citation>
    <scope>NUCLEOTIDE SEQUENCE [LARGE SCALE GENOMIC DNA]</scope>
    <source>
        <strain evidence="2">CCBAU 65647</strain>
    </source>
</reference>
<dbReference type="EMBL" id="RJTH01000006">
    <property type="protein sequence ID" value="RUM23891.1"/>
    <property type="molecule type" value="Genomic_DNA"/>
</dbReference>
<dbReference type="AlphaFoldDB" id="A0A3S0T471"/>
<dbReference type="Proteomes" id="UP000278823">
    <property type="component" value="Unassembled WGS sequence"/>
</dbReference>
<sequence>MGFGLSLNKMPKPELAARGREAARILKMKYLLDRKLRWWPASTRAIGPAIVRTDKPLSNFDARPSSRHGAWNLPSCTRGIIETDGGTVTLSVSVRSWAEREAERVAWKF</sequence>
<gene>
    <name evidence="1" type="ORF">EFQ99_18050</name>
</gene>
<protein>
    <submittedName>
        <fullName evidence="1">Uncharacterized protein</fullName>
    </submittedName>
</protein>
<accession>A0A3S0T471</accession>
<evidence type="ECO:0000313" key="1">
    <source>
        <dbReference type="EMBL" id="RUM23891.1"/>
    </source>
</evidence>
<comment type="caution">
    <text evidence="1">The sequence shown here is derived from an EMBL/GenBank/DDBJ whole genome shotgun (WGS) entry which is preliminary data.</text>
</comment>
<evidence type="ECO:0000313" key="2">
    <source>
        <dbReference type="Proteomes" id="UP000278823"/>
    </source>
</evidence>
<organism evidence="1 2">
    <name type="scientific">Rhizobium vallis</name>
    <dbReference type="NCBI Taxonomy" id="634290"/>
    <lineage>
        <taxon>Bacteria</taxon>
        <taxon>Pseudomonadati</taxon>
        <taxon>Pseudomonadota</taxon>
        <taxon>Alphaproteobacteria</taxon>
        <taxon>Hyphomicrobiales</taxon>
        <taxon>Rhizobiaceae</taxon>
        <taxon>Rhizobium/Agrobacterium group</taxon>
        <taxon>Rhizobium</taxon>
    </lineage>
</organism>